<dbReference type="Proteomes" id="UP000010880">
    <property type="component" value="Chromosome"/>
</dbReference>
<feature type="transmembrane region" description="Helical" evidence="1">
    <location>
        <begin position="12"/>
        <end position="32"/>
    </location>
</feature>
<dbReference type="EMBL" id="CP003359">
    <property type="protein sequence ID" value="AGB41860.1"/>
    <property type="molecule type" value="Genomic_DNA"/>
</dbReference>
<feature type="transmembrane region" description="Helical" evidence="1">
    <location>
        <begin position="64"/>
        <end position="87"/>
    </location>
</feature>
<name>L0KBE9_HALHC</name>
<keyword evidence="1" id="KW-0472">Membrane</keyword>
<dbReference type="HOGENOM" id="CLU_2382120_0_0_9"/>
<protein>
    <submittedName>
        <fullName evidence="2">Uncharacterized protein</fullName>
    </submittedName>
</protein>
<proteinExistence type="predicted"/>
<dbReference type="RefSeq" id="WP_015327576.1">
    <property type="nucleotide sequence ID" value="NC_019978.1"/>
</dbReference>
<evidence type="ECO:0000313" key="2">
    <source>
        <dbReference type="EMBL" id="AGB41860.1"/>
    </source>
</evidence>
<feature type="transmembrane region" description="Helical" evidence="1">
    <location>
        <begin position="38"/>
        <end position="57"/>
    </location>
</feature>
<accession>L0KBE9</accession>
<gene>
    <name evidence="2" type="ordered locus">Halha_1955</name>
</gene>
<reference evidence="3" key="1">
    <citation type="submission" date="2012-02" db="EMBL/GenBank/DDBJ databases">
        <title>The complete genome of Halobacteroides halobius DSM 5150.</title>
        <authorList>
            <person name="Lucas S."/>
            <person name="Copeland A."/>
            <person name="Lapidus A."/>
            <person name="Glavina del Rio T."/>
            <person name="Dalin E."/>
            <person name="Tice H."/>
            <person name="Bruce D."/>
            <person name="Goodwin L."/>
            <person name="Pitluck S."/>
            <person name="Peters L."/>
            <person name="Mikhailova N."/>
            <person name="Gu W."/>
            <person name="Kyrpides N."/>
            <person name="Mavromatis K."/>
            <person name="Ivanova N."/>
            <person name="Brettin T."/>
            <person name="Detter J.C."/>
            <person name="Han C."/>
            <person name="Larimer F."/>
            <person name="Land M."/>
            <person name="Hauser L."/>
            <person name="Markowitz V."/>
            <person name="Cheng J.-F."/>
            <person name="Hugenholtz P."/>
            <person name="Woyke T."/>
            <person name="Wu D."/>
            <person name="Tindall B."/>
            <person name="Pomrenke H."/>
            <person name="Brambilla E."/>
            <person name="Klenk H.-P."/>
            <person name="Eisen J.A."/>
        </authorList>
    </citation>
    <scope>NUCLEOTIDE SEQUENCE [LARGE SCALE GENOMIC DNA]</scope>
    <source>
        <strain evidence="3">ATCC 35273 / DSM 5150 / MD-1</strain>
    </source>
</reference>
<evidence type="ECO:0000313" key="3">
    <source>
        <dbReference type="Proteomes" id="UP000010880"/>
    </source>
</evidence>
<keyword evidence="1" id="KW-1133">Transmembrane helix</keyword>
<dbReference type="STRING" id="748449.Halha_1955"/>
<keyword evidence="3" id="KW-1185">Reference proteome</keyword>
<dbReference type="KEGG" id="hhl:Halha_1955"/>
<keyword evidence="1" id="KW-0812">Transmembrane</keyword>
<dbReference type="AlphaFoldDB" id="L0KBE9"/>
<organism evidence="2 3">
    <name type="scientific">Halobacteroides halobius (strain ATCC 35273 / DSM 5150 / MD-1)</name>
    <dbReference type="NCBI Taxonomy" id="748449"/>
    <lineage>
        <taxon>Bacteria</taxon>
        <taxon>Bacillati</taxon>
        <taxon>Bacillota</taxon>
        <taxon>Clostridia</taxon>
        <taxon>Halanaerobiales</taxon>
        <taxon>Halobacteroidaceae</taxon>
        <taxon>Halobacteroides</taxon>
    </lineage>
</organism>
<evidence type="ECO:0000256" key="1">
    <source>
        <dbReference type="SAM" id="Phobius"/>
    </source>
</evidence>
<sequence length="94" mass="10832">MWLKKFLEIFDLPNGTNFWIASFLIIISFFIIKFFGPYKIIGMLSIISVTALTFEMFNKQFFKYPVAILVFISSIIVGISVFGYVFFGNIMSTS</sequence>